<sequence>MDLNDTIKNVCDEIVKNFNPEKVILYNVKRSVDGEIRGFKICVIVDTKNKFDTEKHIYLDIDSDIPFDVLVYTPAEWAELISEKSSFACRIIKEGTYIHGETT</sequence>
<proteinExistence type="predicted"/>
<reference evidence="2" key="1">
    <citation type="submission" date="2014-07" db="EMBL/GenBank/DDBJ databases">
        <authorList>
            <person name="Wibberg D."/>
        </authorList>
    </citation>
    <scope>NUCLEOTIDE SEQUENCE [LARGE SCALE GENOMIC DNA]</scope>
    <source>
        <strain evidence="2">DG5</strain>
    </source>
</reference>
<organism evidence="1 2">
    <name type="scientific">[Clostridium] cellulosi</name>
    <dbReference type="NCBI Taxonomy" id="29343"/>
    <lineage>
        <taxon>Bacteria</taxon>
        <taxon>Bacillati</taxon>
        <taxon>Bacillota</taxon>
        <taxon>Clostridia</taxon>
        <taxon>Eubacteriales</taxon>
        <taxon>Oscillospiraceae</taxon>
        <taxon>Oscillospiraceae incertae sedis</taxon>
    </lineage>
</organism>
<dbReference type="HOGENOM" id="CLU_130257_9_5_9"/>
<dbReference type="PATRIC" id="fig|29343.3.peg.241"/>
<evidence type="ECO:0000313" key="1">
    <source>
        <dbReference type="EMBL" id="CDZ23379.1"/>
    </source>
</evidence>
<keyword evidence="2" id="KW-1185">Reference proteome</keyword>
<evidence type="ECO:0000313" key="2">
    <source>
        <dbReference type="Proteomes" id="UP000032431"/>
    </source>
</evidence>
<dbReference type="Proteomes" id="UP000032431">
    <property type="component" value="Chromosome I"/>
</dbReference>
<dbReference type="EMBL" id="LM995447">
    <property type="protein sequence ID" value="CDZ23379.1"/>
    <property type="molecule type" value="Genomic_DNA"/>
</dbReference>
<dbReference type="KEGG" id="ccel:CCDG5_0236"/>
<gene>
    <name evidence="1" type="ORF">CCDG5_0236</name>
</gene>
<name>A0A078KQK3_9FIRM</name>
<accession>A0A078KQK3</accession>
<protein>
    <submittedName>
        <fullName evidence="1">Uncharacterized protein</fullName>
    </submittedName>
</protein>
<dbReference type="AlphaFoldDB" id="A0A078KQK3"/>
<dbReference type="OrthoDB" id="1682923at2"/>
<dbReference type="STRING" id="29343.CCDG5_0236"/>